<dbReference type="SUPFAM" id="SSF53697">
    <property type="entry name" value="SIS domain"/>
    <property type="match status" value="1"/>
</dbReference>
<organism evidence="2 3">
    <name type="scientific">Massilia eburnea</name>
    <dbReference type="NCBI Taxonomy" id="1776165"/>
    <lineage>
        <taxon>Bacteria</taxon>
        <taxon>Pseudomonadati</taxon>
        <taxon>Pseudomonadota</taxon>
        <taxon>Betaproteobacteria</taxon>
        <taxon>Burkholderiales</taxon>
        <taxon>Oxalobacteraceae</taxon>
        <taxon>Telluria group</taxon>
        <taxon>Massilia</taxon>
    </lineage>
</organism>
<dbReference type="InterPro" id="IPR035464">
    <property type="entry name" value="SIS_AgaS"/>
</dbReference>
<dbReference type="GO" id="GO:0009401">
    <property type="term" value="P:phosphoenolpyruvate-dependent sugar phosphotransferase system"/>
    <property type="evidence" value="ECO:0007669"/>
    <property type="project" value="TreeGrafter"/>
</dbReference>
<evidence type="ECO:0000259" key="1">
    <source>
        <dbReference type="PROSITE" id="PS51464"/>
    </source>
</evidence>
<name>A0A6L6QQ70_9BURK</name>
<evidence type="ECO:0000313" key="2">
    <source>
        <dbReference type="EMBL" id="MTW14224.1"/>
    </source>
</evidence>
<dbReference type="InterPro" id="IPR046348">
    <property type="entry name" value="SIS_dom_sf"/>
</dbReference>
<proteinExistence type="predicted"/>
<feature type="domain" description="SIS" evidence="1">
    <location>
        <begin position="49"/>
        <end position="206"/>
    </location>
</feature>
<dbReference type="GO" id="GO:0005886">
    <property type="term" value="C:plasma membrane"/>
    <property type="evidence" value="ECO:0007669"/>
    <property type="project" value="TreeGrafter"/>
</dbReference>
<sequence>MTHLHHRSLPQWDALGGGHTAREIAQQPAVWRQLPQCWDAVPAQERQRISALLANPQASVILTGAGTSAYAGELAADTLNAACAAQVRAVATTTLLSNPALFLTAQTPLLVVSFARSGNSPESQAIVDLVRQLAPATLFLNITCNAEGLLARSGAGRNDTINVVLPPASCDQGFAMTSSFTSMLLTALALLSPEPLAASAARIEQLAGLAERWTVEQAEAWHCHGQAKISRIVYLGGGPLEALAREAALKVLELSGGRILAISNSPLGFRHGPKSVVDPQTMVAVFRSQDQHVRQYDQDLLNELQRDKIAGSLLSIDGRELGAPAGLPDAWLAAAYVVFAQVLALHQSVRLGLTPDNPFPDGTVNRVVQGVIIHPYASA</sequence>
<comment type="caution">
    <text evidence="2">The sequence shown here is derived from an EMBL/GenBank/DDBJ whole genome shotgun (WGS) entry which is preliminary data.</text>
</comment>
<dbReference type="InterPro" id="IPR050303">
    <property type="entry name" value="GatZ_KbaZ_carbometab"/>
</dbReference>
<dbReference type="CDD" id="cd05010">
    <property type="entry name" value="SIS_AgaS_like"/>
    <property type="match status" value="1"/>
</dbReference>
<dbReference type="InterPro" id="IPR001347">
    <property type="entry name" value="SIS_dom"/>
</dbReference>
<accession>A0A6L6QQ70</accession>
<gene>
    <name evidence="2" type="ORF">GM658_26775</name>
</gene>
<protein>
    <submittedName>
        <fullName evidence="2">SIS domain-containing protein</fullName>
    </submittedName>
</protein>
<dbReference type="Proteomes" id="UP000472320">
    <property type="component" value="Unassembled WGS sequence"/>
</dbReference>
<dbReference type="RefSeq" id="WP_155457169.1">
    <property type="nucleotide sequence ID" value="NZ_WNKX01000037.1"/>
</dbReference>
<dbReference type="Pfam" id="PF01380">
    <property type="entry name" value="SIS"/>
    <property type="match status" value="1"/>
</dbReference>
<dbReference type="GO" id="GO:0097367">
    <property type="term" value="F:carbohydrate derivative binding"/>
    <property type="evidence" value="ECO:0007669"/>
    <property type="project" value="InterPro"/>
</dbReference>
<dbReference type="Gene3D" id="3.40.50.10490">
    <property type="entry name" value="Glucose-6-phosphate isomerase like protein, domain 1"/>
    <property type="match status" value="2"/>
</dbReference>
<dbReference type="PROSITE" id="PS51464">
    <property type="entry name" value="SIS"/>
    <property type="match status" value="1"/>
</dbReference>
<evidence type="ECO:0000313" key="3">
    <source>
        <dbReference type="Proteomes" id="UP000472320"/>
    </source>
</evidence>
<dbReference type="PANTHER" id="PTHR32502:SF3">
    <property type="entry name" value="D-GALACTOSAMINE-6-PHOSPHATE DEAMINASE AGAS-RELATED"/>
    <property type="match status" value="1"/>
</dbReference>
<dbReference type="EMBL" id="WNKX01000037">
    <property type="protein sequence ID" value="MTW14224.1"/>
    <property type="molecule type" value="Genomic_DNA"/>
</dbReference>
<dbReference type="AlphaFoldDB" id="A0A6L6QQ70"/>
<reference evidence="2 3" key="1">
    <citation type="submission" date="2019-11" db="EMBL/GenBank/DDBJ databases">
        <title>Type strains purchased from KCTC, JCM and DSMZ.</title>
        <authorList>
            <person name="Lu H."/>
        </authorList>
    </citation>
    <scope>NUCLEOTIDE SEQUENCE [LARGE SCALE GENOMIC DNA]</scope>
    <source>
        <strain evidence="2 3">JCM 31587</strain>
    </source>
</reference>
<dbReference type="GO" id="GO:1901135">
    <property type="term" value="P:carbohydrate derivative metabolic process"/>
    <property type="evidence" value="ECO:0007669"/>
    <property type="project" value="InterPro"/>
</dbReference>
<dbReference type="PANTHER" id="PTHR32502">
    <property type="entry name" value="N-ACETYLGALACTOSAMINE PERMEASE II COMPONENT-RELATED"/>
    <property type="match status" value="1"/>
</dbReference>
<keyword evidence="3" id="KW-1185">Reference proteome</keyword>
<dbReference type="OrthoDB" id="9779207at2"/>